<dbReference type="Pfam" id="PF00795">
    <property type="entry name" value="CN_hydrolase"/>
    <property type="match status" value="1"/>
</dbReference>
<dbReference type="InterPro" id="IPR036390">
    <property type="entry name" value="WH_DNA-bd_sf"/>
</dbReference>
<evidence type="ECO:0000256" key="2">
    <source>
        <dbReference type="ARBA" id="ARBA00022603"/>
    </source>
</evidence>
<dbReference type="PROSITE" id="PS51683">
    <property type="entry name" value="SAM_OMT_II"/>
    <property type="match status" value="1"/>
</dbReference>
<dbReference type="SUPFAM" id="SSF56317">
    <property type="entry name" value="Carbon-nitrogen hydrolase"/>
    <property type="match status" value="1"/>
</dbReference>
<dbReference type="PROSITE" id="PS50263">
    <property type="entry name" value="CN_HYDROLASE"/>
    <property type="match status" value="1"/>
</dbReference>
<keyword evidence="2" id="KW-0489">Methyltransferase</keyword>
<evidence type="ECO:0000256" key="3">
    <source>
        <dbReference type="ARBA" id="ARBA00022679"/>
    </source>
</evidence>
<evidence type="ECO:0000256" key="4">
    <source>
        <dbReference type="ARBA" id="ARBA00022691"/>
    </source>
</evidence>
<name>A0A9Q8WMG5_9PEZI</name>
<feature type="domain" description="CN hydrolase" evidence="5">
    <location>
        <begin position="467"/>
        <end position="758"/>
    </location>
</feature>
<dbReference type="SUPFAM" id="SSF53335">
    <property type="entry name" value="S-adenosyl-L-methionine-dependent methyltransferases"/>
    <property type="match status" value="1"/>
</dbReference>
<dbReference type="GeneID" id="73348513"/>
<dbReference type="InterPro" id="IPR044149">
    <property type="entry name" value="Nitrilases_CHs"/>
</dbReference>
<keyword evidence="3" id="KW-0808">Transferase</keyword>
<dbReference type="Gene3D" id="3.60.110.10">
    <property type="entry name" value="Carbon-nitrogen hydrolase"/>
    <property type="match status" value="1"/>
</dbReference>
<evidence type="ECO:0000313" key="7">
    <source>
        <dbReference type="Proteomes" id="UP000830671"/>
    </source>
</evidence>
<dbReference type="Gene3D" id="3.40.50.150">
    <property type="entry name" value="Vaccinia Virus protein VP39"/>
    <property type="match status" value="1"/>
</dbReference>
<keyword evidence="4" id="KW-0949">S-adenosyl-L-methionine</keyword>
<comment type="similarity">
    <text evidence="1">Belongs to the carbon-nitrogen hydrolase superfamily. Nitrilase family.</text>
</comment>
<evidence type="ECO:0000313" key="6">
    <source>
        <dbReference type="EMBL" id="UQC89048.1"/>
    </source>
</evidence>
<dbReference type="InterPro" id="IPR001077">
    <property type="entry name" value="COMT_C"/>
</dbReference>
<sequence>MGSIPEKTLVDTSIATQANDAQRVAHLANNIGTLGTSFLLDDEAGRLALLKQARSLLQALETPRETMIKHCWAQPAVTFVIATGIESGLFQYLAQNPGPKTVDHLGKALRFDIDVLSRTLRHLCSMGYLKEVGPDEYDGTNFTKSLSLPIIAGGYPCLVESSWPTFSNFPLYLKKHDWSISPDPREGPMQDVIGKDNNFFKHVMTNHPAGEFQNHMAGYRQGRPSWMDDGFFPVSERLVKGADSSSEAAFLVDIGGSIGHDLDEFCRKHLTAPGRHVLQDLEYVLSQVQKVDPKIEPMSYDFHTEQPVKGARAYYMHSVLHDWTDDVCRSILSHVTAAMKPGYSKLLINENVIPSTGADWQATALDMMMMTLFSSRERTEEQWRKLLEPAGLKIAKIWSAGEGVESLIESEQGSVVRRQQKKPREIDTSFQLLVPTDLEPLNKIKRRPSPDQSARAQLSPATMFTSIRVAACHVSPIFLSARRTTEKAISLIDQASRNKANLVVFPETYIPAFPIWSSLRAPFENHDLFQSMVQESVHIDGEEVDALRSTAKKLNVLLSVGISEKARYSSATLFNTNIIIGTDGEILVHHRKLMPTFFEKLTWAPGDGYGLRVAETRFGKIGNLICGENTNPLARYALMAQGEQIHIFTWPAIWPTRVPKFKETSSRVGSSVAKWANYDNVAANRTRAAAHCFEAKSFGVLCSGVLGEDAIESVSSGARQEDVAHYCRGFTIEEGTLRETPSEFLQHEEGILYADLDVGDCVEGKQYHDVVGGYQRLDVFDLKVDRRRREPALFRGDNLKLKGEIDALEED</sequence>
<dbReference type="GO" id="GO:0032259">
    <property type="term" value="P:methylation"/>
    <property type="evidence" value="ECO:0007669"/>
    <property type="project" value="UniProtKB-KW"/>
</dbReference>
<dbReference type="InterPro" id="IPR036388">
    <property type="entry name" value="WH-like_DNA-bd_sf"/>
</dbReference>
<dbReference type="SUPFAM" id="SSF46785">
    <property type="entry name" value="Winged helix' DNA-binding domain"/>
    <property type="match status" value="1"/>
</dbReference>
<dbReference type="InterPro" id="IPR016461">
    <property type="entry name" value="COMT-like"/>
</dbReference>
<reference evidence="6" key="1">
    <citation type="journal article" date="2021" name="Mol. Plant Microbe Interact.">
        <title>Complete Genome Sequence of the Plant-Pathogenic Fungus Colletotrichum lupini.</title>
        <authorList>
            <person name="Baroncelli R."/>
            <person name="Pensec F."/>
            <person name="Da Lio D."/>
            <person name="Boufleur T."/>
            <person name="Vicente I."/>
            <person name="Sarrocco S."/>
            <person name="Picot A."/>
            <person name="Baraldi E."/>
            <person name="Sukno S."/>
            <person name="Thon M."/>
            <person name="Le Floch G."/>
        </authorList>
    </citation>
    <scope>NUCLEOTIDE SEQUENCE</scope>
    <source>
        <strain evidence="6">IMI 504893</strain>
    </source>
</reference>
<proteinExistence type="inferred from homology"/>
<evidence type="ECO:0000259" key="5">
    <source>
        <dbReference type="PROSITE" id="PS50263"/>
    </source>
</evidence>
<keyword evidence="7" id="KW-1185">Reference proteome</keyword>
<accession>A0A9Q8WMG5</accession>
<dbReference type="CDD" id="cd07564">
    <property type="entry name" value="nitrilases_CHs"/>
    <property type="match status" value="1"/>
</dbReference>
<dbReference type="InterPro" id="IPR029063">
    <property type="entry name" value="SAM-dependent_MTases_sf"/>
</dbReference>
<dbReference type="PANTHER" id="PTHR43712:SF17">
    <property type="entry name" value="O-METHYLTRANSFERASE"/>
    <property type="match status" value="1"/>
</dbReference>
<dbReference type="Proteomes" id="UP000830671">
    <property type="component" value="Chromosome 8"/>
</dbReference>
<dbReference type="GO" id="GO:0008171">
    <property type="term" value="F:O-methyltransferase activity"/>
    <property type="evidence" value="ECO:0007669"/>
    <property type="project" value="InterPro"/>
</dbReference>
<dbReference type="Pfam" id="PF00891">
    <property type="entry name" value="Methyltransf_2"/>
    <property type="match status" value="1"/>
</dbReference>
<dbReference type="EMBL" id="CP019480">
    <property type="protein sequence ID" value="UQC89048.1"/>
    <property type="molecule type" value="Genomic_DNA"/>
</dbReference>
<evidence type="ECO:0000256" key="1">
    <source>
        <dbReference type="ARBA" id="ARBA00008129"/>
    </source>
</evidence>
<dbReference type="AlphaFoldDB" id="A0A9Q8WMG5"/>
<organism evidence="6 7">
    <name type="scientific">Colletotrichum lupini</name>
    <dbReference type="NCBI Taxonomy" id="145971"/>
    <lineage>
        <taxon>Eukaryota</taxon>
        <taxon>Fungi</taxon>
        <taxon>Dikarya</taxon>
        <taxon>Ascomycota</taxon>
        <taxon>Pezizomycotina</taxon>
        <taxon>Sordariomycetes</taxon>
        <taxon>Hypocreomycetidae</taxon>
        <taxon>Glomerellales</taxon>
        <taxon>Glomerellaceae</taxon>
        <taxon>Colletotrichum</taxon>
        <taxon>Colletotrichum acutatum species complex</taxon>
    </lineage>
</organism>
<dbReference type="InterPro" id="IPR003010">
    <property type="entry name" value="C-N_Hydrolase"/>
</dbReference>
<dbReference type="Gene3D" id="1.10.10.10">
    <property type="entry name" value="Winged helix-like DNA-binding domain superfamily/Winged helix DNA-binding domain"/>
    <property type="match status" value="1"/>
</dbReference>
<protein>
    <submittedName>
        <fullName evidence="6">O-methyltransferase</fullName>
    </submittedName>
</protein>
<dbReference type="RefSeq" id="XP_049150649.1">
    <property type="nucleotide sequence ID" value="XM_049293503.1"/>
</dbReference>
<gene>
    <name evidence="6" type="ORF">CLUP02_14576</name>
</gene>
<dbReference type="KEGG" id="clup:CLUP02_14576"/>
<dbReference type="PANTHER" id="PTHR43712">
    <property type="entry name" value="PUTATIVE (AFU_ORTHOLOGUE AFUA_4G14580)-RELATED"/>
    <property type="match status" value="1"/>
</dbReference>
<dbReference type="InterPro" id="IPR036526">
    <property type="entry name" value="C-N_Hydrolase_sf"/>
</dbReference>